<evidence type="ECO:0000256" key="3">
    <source>
        <dbReference type="ARBA" id="ARBA00022525"/>
    </source>
</evidence>
<feature type="domain" description="Crinkler effector protein N-terminal" evidence="4">
    <location>
        <begin position="2"/>
        <end position="116"/>
    </location>
</feature>
<gene>
    <name evidence="5" type="ORF">PFR002_LOCUS599</name>
</gene>
<dbReference type="Proteomes" id="UP001159659">
    <property type="component" value="Unassembled WGS sequence"/>
</dbReference>
<evidence type="ECO:0000256" key="2">
    <source>
        <dbReference type="ARBA" id="ARBA00004613"/>
    </source>
</evidence>
<reference evidence="5" key="1">
    <citation type="submission" date="2022-12" db="EMBL/GenBank/DDBJ databases">
        <authorList>
            <person name="Webb A."/>
        </authorList>
    </citation>
    <scope>NUCLEOTIDE SEQUENCE</scope>
    <source>
        <strain evidence="5">Pf2</strain>
    </source>
</reference>
<protein>
    <recommendedName>
        <fullName evidence="4">Crinkler effector protein N-terminal domain-containing protein</fullName>
    </recommendedName>
</protein>
<dbReference type="Pfam" id="PF20147">
    <property type="entry name" value="Crinkler"/>
    <property type="match status" value="1"/>
</dbReference>
<dbReference type="InterPro" id="IPR045379">
    <property type="entry name" value="Crinkler_N"/>
</dbReference>
<name>A0AAV0SQB0_9STRA</name>
<sequence length="427" mass="49551">MVTLFCIIVGTKESVFPVDIDKRQSVGDLKDEIKVENRRKITCPASDLQLYPAKMVEGKWLASSSDDVKQLKKGEKTYHVVELMKEDQKLQGEDYIADLLEGMEDPKGKQIHVLVRVPEHAQPKIGLRLVSGSIENALDTKGIRYHLYRLASARCGYYDPALRKEEKDKDVAFWYEAKKLRIHVLFKTERDAWLFKNALDSDPHTLGSRLSGQIITCKFTRFEAGYIELQHITFLDYDSQESDSPQTTLISISSSTIRSVLDFASEEYCCMRIEEDWLFCPYGKPESCHMILRKQCNRNKSQFGKFDHDPNNRLALSREMHGFYDGLSLDIPIVNMFPVSVEEKLSNGSRYKVEVLVKVYDLYCTKRVFYRLRSGSSRTDDPLVMKTFVYVENPDTFCFCMKWKHDEIVKVWKSFSARIRLSRIMEN</sequence>
<comment type="caution">
    <text evidence="5">The sequence shown here is derived from an EMBL/GenBank/DDBJ whole genome shotgun (WGS) entry which is preliminary data.</text>
</comment>
<dbReference type="EMBL" id="CANTFK010000054">
    <property type="protein sequence ID" value="CAI5705451.1"/>
    <property type="molecule type" value="Genomic_DNA"/>
</dbReference>
<proteinExistence type="predicted"/>
<evidence type="ECO:0000313" key="5">
    <source>
        <dbReference type="EMBL" id="CAI5705451.1"/>
    </source>
</evidence>
<accession>A0AAV0SQB0</accession>
<evidence type="ECO:0000256" key="1">
    <source>
        <dbReference type="ARBA" id="ARBA00004340"/>
    </source>
</evidence>
<dbReference type="GO" id="GO:0005576">
    <property type="term" value="C:extracellular region"/>
    <property type="evidence" value="ECO:0007669"/>
    <property type="project" value="UniProtKB-SubCell"/>
</dbReference>
<organism evidence="5 6">
    <name type="scientific">Peronospora farinosa</name>
    <dbReference type="NCBI Taxonomy" id="134698"/>
    <lineage>
        <taxon>Eukaryota</taxon>
        <taxon>Sar</taxon>
        <taxon>Stramenopiles</taxon>
        <taxon>Oomycota</taxon>
        <taxon>Peronosporomycetes</taxon>
        <taxon>Peronosporales</taxon>
        <taxon>Peronosporaceae</taxon>
        <taxon>Peronospora</taxon>
    </lineage>
</organism>
<keyword evidence="3" id="KW-0964">Secreted</keyword>
<comment type="subcellular location">
    <subcellularLocation>
        <location evidence="1">Host cell</location>
    </subcellularLocation>
    <subcellularLocation>
        <location evidence="2">Secreted</location>
    </subcellularLocation>
</comment>
<evidence type="ECO:0000313" key="6">
    <source>
        <dbReference type="Proteomes" id="UP001159659"/>
    </source>
</evidence>
<evidence type="ECO:0000259" key="4">
    <source>
        <dbReference type="Pfam" id="PF20147"/>
    </source>
</evidence>
<dbReference type="AlphaFoldDB" id="A0AAV0SQB0"/>
<dbReference type="GO" id="GO:0043657">
    <property type="term" value="C:host cell"/>
    <property type="evidence" value="ECO:0007669"/>
    <property type="project" value="UniProtKB-SubCell"/>
</dbReference>